<dbReference type="Pfam" id="PF13639">
    <property type="entry name" value="zf-RING_2"/>
    <property type="match status" value="1"/>
</dbReference>
<keyword evidence="4" id="KW-0479">Metal-binding</keyword>
<evidence type="ECO:0000256" key="3">
    <source>
        <dbReference type="ARBA" id="ARBA00022679"/>
    </source>
</evidence>
<dbReference type="EC" id="2.3.2.27" evidence="2"/>
<dbReference type="PROSITE" id="PS50089">
    <property type="entry name" value="ZF_RING_2"/>
    <property type="match status" value="1"/>
</dbReference>
<evidence type="ECO:0000313" key="10">
    <source>
        <dbReference type="EMBL" id="JAT48350.1"/>
    </source>
</evidence>
<keyword evidence="7" id="KW-0862">Zinc</keyword>
<evidence type="ECO:0000256" key="1">
    <source>
        <dbReference type="ARBA" id="ARBA00000900"/>
    </source>
</evidence>
<dbReference type="InterPro" id="IPR013083">
    <property type="entry name" value="Znf_RING/FYVE/PHD"/>
</dbReference>
<dbReference type="InterPro" id="IPR001841">
    <property type="entry name" value="Znf_RING"/>
</dbReference>
<feature type="domain" description="RING-type" evidence="9">
    <location>
        <begin position="56"/>
        <end position="97"/>
    </location>
</feature>
<dbReference type="GO" id="GO:0016874">
    <property type="term" value="F:ligase activity"/>
    <property type="evidence" value="ECO:0007669"/>
    <property type="project" value="UniProtKB-KW"/>
</dbReference>
<dbReference type="SMART" id="SM00184">
    <property type="entry name" value="RING"/>
    <property type="match status" value="1"/>
</dbReference>
<sequence length="108" mass="12107">DNMSYEELLALEEQIGDVKTGLPEEAILKNLKTRSFCTPDSLLNSTPDTTLEVGTCIICQVEYVENERIGTLHCGHDYHADCVRQWLQVKNLCPICKTPALDPGEIEK</sequence>
<keyword evidence="10" id="KW-0436">Ligase</keyword>
<dbReference type="SUPFAM" id="SSF57850">
    <property type="entry name" value="RING/U-box"/>
    <property type="match status" value="1"/>
</dbReference>
<comment type="catalytic activity">
    <reaction evidence="1">
        <text>S-ubiquitinyl-[E2 ubiquitin-conjugating enzyme]-L-cysteine + [acceptor protein]-L-lysine = [E2 ubiquitin-conjugating enzyme]-L-cysteine + N(6)-ubiquitinyl-[acceptor protein]-L-lysine.</text>
        <dbReference type="EC" id="2.3.2.27"/>
    </reaction>
</comment>
<proteinExistence type="predicted"/>
<dbReference type="PANTHER" id="PTHR22937:SF222">
    <property type="entry name" value="RING-TYPE E3 UBIQUITIN TRANSFERASE"/>
    <property type="match status" value="1"/>
</dbReference>
<evidence type="ECO:0000256" key="7">
    <source>
        <dbReference type="ARBA" id="ARBA00022833"/>
    </source>
</evidence>
<keyword evidence="5 8" id="KW-0863">Zinc-finger</keyword>
<feature type="non-terminal residue" evidence="10">
    <location>
        <position position="1"/>
    </location>
</feature>
<evidence type="ECO:0000259" key="9">
    <source>
        <dbReference type="PROSITE" id="PS50089"/>
    </source>
</evidence>
<dbReference type="GO" id="GO:0061630">
    <property type="term" value="F:ubiquitin protein ligase activity"/>
    <property type="evidence" value="ECO:0007669"/>
    <property type="project" value="UniProtKB-EC"/>
</dbReference>
<accession>A0A1D1Y190</accession>
<dbReference type="InterPro" id="IPR045191">
    <property type="entry name" value="MBR1/2-like"/>
</dbReference>
<gene>
    <name evidence="10" type="primary">BB_2</name>
    <name evidence="10" type="ORF">g.97348</name>
</gene>
<organism evidence="10">
    <name type="scientific">Anthurium amnicola</name>
    <dbReference type="NCBI Taxonomy" id="1678845"/>
    <lineage>
        <taxon>Eukaryota</taxon>
        <taxon>Viridiplantae</taxon>
        <taxon>Streptophyta</taxon>
        <taxon>Embryophyta</taxon>
        <taxon>Tracheophyta</taxon>
        <taxon>Spermatophyta</taxon>
        <taxon>Magnoliopsida</taxon>
        <taxon>Liliopsida</taxon>
        <taxon>Araceae</taxon>
        <taxon>Pothoideae</taxon>
        <taxon>Potheae</taxon>
        <taxon>Anthurium</taxon>
    </lineage>
</organism>
<protein>
    <recommendedName>
        <fullName evidence="2">RING-type E3 ubiquitin transferase</fullName>
        <ecNumber evidence="2">2.3.2.27</ecNumber>
    </recommendedName>
</protein>
<keyword evidence="6" id="KW-0833">Ubl conjugation pathway</keyword>
<evidence type="ECO:0000256" key="4">
    <source>
        <dbReference type="ARBA" id="ARBA00022723"/>
    </source>
</evidence>
<evidence type="ECO:0000256" key="8">
    <source>
        <dbReference type="PROSITE-ProRule" id="PRU00175"/>
    </source>
</evidence>
<evidence type="ECO:0000256" key="2">
    <source>
        <dbReference type="ARBA" id="ARBA00012483"/>
    </source>
</evidence>
<dbReference type="PANTHER" id="PTHR22937">
    <property type="entry name" value="E3 UBIQUITIN-PROTEIN LIGASE RNF165"/>
    <property type="match status" value="1"/>
</dbReference>
<dbReference type="EMBL" id="GDJX01019586">
    <property type="protein sequence ID" value="JAT48350.1"/>
    <property type="molecule type" value="Transcribed_RNA"/>
</dbReference>
<evidence type="ECO:0000256" key="6">
    <source>
        <dbReference type="ARBA" id="ARBA00022786"/>
    </source>
</evidence>
<dbReference type="GO" id="GO:0008270">
    <property type="term" value="F:zinc ion binding"/>
    <property type="evidence" value="ECO:0007669"/>
    <property type="project" value="UniProtKB-KW"/>
</dbReference>
<name>A0A1D1Y190_9ARAE</name>
<dbReference type="Gene3D" id="3.30.40.10">
    <property type="entry name" value="Zinc/RING finger domain, C3HC4 (zinc finger)"/>
    <property type="match status" value="1"/>
</dbReference>
<dbReference type="AlphaFoldDB" id="A0A1D1Y190"/>
<keyword evidence="3" id="KW-0808">Transferase</keyword>
<reference evidence="10" key="1">
    <citation type="submission" date="2015-07" db="EMBL/GenBank/DDBJ databases">
        <title>Transcriptome Assembly of Anthurium amnicola.</title>
        <authorList>
            <person name="Suzuki J."/>
        </authorList>
    </citation>
    <scope>NUCLEOTIDE SEQUENCE</scope>
</reference>
<evidence type="ECO:0000256" key="5">
    <source>
        <dbReference type="ARBA" id="ARBA00022771"/>
    </source>
</evidence>